<dbReference type="Gene3D" id="3.30.870.10">
    <property type="entry name" value="Endonuclease Chain A"/>
    <property type="match status" value="2"/>
</dbReference>
<dbReference type="STRING" id="1227456.C450_14437"/>
<keyword evidence="3" id="KW-0443">Lipid metabolism</keyword>
<proteinExistence type="predicted"/>
<evidence type="ECO:0000259" key="5">
    <source>
        <dbReference type="PROSITE" id="PS50035"/>
    </source>
</evidence>
<dbReference type="PANTHER" id="PTHR43856:SF1">
    <property type="entry name" value="MITOCHONDRIAL CARDIOLIPIN HYDROLASE"/>
    <property type="match status" value="1"/>
</dbReference>
<dbReference type="PROSITE" id="PS50035">
    <property type="entry name" value="PLD"/>
    <property type="match status" value="1"/>
</dbReference>
<comment type="caution">
    <text evidence="6">The sequence shown here is derived from an EMBL/GenBank/DDBJ whole genome shotgun (WGS) entry which is preliminary data.</text>
</comment>
<evidence type="ECO:0000256" key="4">
    <source>
        <dbReference type="SAM" id="Phobius"/>
    </source>
</evidence>
<dbReference type="SUPFAM" id="SSF56024">
    <property type="entry name" value="Phospholipase D/nuclease"/>
    <property type="match status" value="2"/>
</dbReference>
<reference evidence="6 7" key="1">
    <citation type="journal article" date="2014" name="PLoS Genet.">
        <title>Phylogenetically driven sequencing of extremely halophilic archaea reveals strategies for static and dynamic osmo-response.</title>
        <authorList>
            <person name="Becker E.A."/>
            <person name="Seitzer P.M."/>
            <person name="Tritt A."/>
            <person name="Larsen D."/>
            <person name="Krusor M."/>
            <person name="Yao A.I."/>
            <person name="Wu D."/>
            <person name="Madern D."/>
            <person name="Eisen J.A."/>
            <person name="Darling A.E."/>
            <person name="Facciotti M.T."/>
        </authorList>
    </citation>
    <scope>NUCLEOTIDE SEQUENCE [LARGE SCALE GENOMIC DNA]</scope>
    <source>
        <strain evidence="6 7">DSM 8989</strain>
    </source>
</reference>
<dbReference type="RefSeq" id="WP_005044516.1">
    <property type="nucleotide sequence ID" value="NZ_AOME01000070.1"/>
</dbReference>
<keyword evidence="1" id="KW-0378">Hydrolase</keyword>
<dbReference type="InterPro" id="IPR025202">
    <property type="entry name" value="PLD-like_dom"/>
</dbReference>
<evidence type="ECO:0000313" key="7">
    <source>
        <dbReference type="Proteomes" id="UP000011625"/>
    </source>
</evidence>
<dbReference type="Pfam" id="PF13091">
    <property type="entry name" value="PLDc_2"/>
    <property type="match status" value="2"/>
</dbReference>
<evidence type="ECO:0000256" key="2">
    <source>
        <dbReference type="ARBA" id="ARBA00022963"/>
    </source>
</evidence>
<dbReference type="Proteomes" id="UP000011625">
    <property type="component" value="Unassembled WGS sequence"/>
</dbReference>
<feature type="transmembrane region" description="Helical" evidence="4">
    <location>
        <begin position="523"/>
        <end position="542"/>
    </location>
</feature>
<organism evidence="6 7">
    <name type="scientific">Halococcus salifodinae DSM 8989</name>
    <dbReference type="NCBI Taxonomy" id="1227456"/>
    <lineage>
        <taxon>Archaea</taxon>
        <taxon>Methanobacteriati</taxon>
        <taxon>Methanobacteriota</taxon>
        <taxon>Stenosarchaea group</taxon>
        <taxon>Halobacteria</taxon>
        <taxon>Halobacteriales</taxon>
        <taxon>Halococcaceae</taxon>
        <taxon>Halococcus</taxon>
    </lineage>
</organism>
<keyword evidence="4" id="KW-0472">Membrane</keyword>
<dbReference type="CDD" id="cd09128">
    <property type="entry name" value="PLDc_unchar1_2"/>
    <property type="match status" value="1"/>
</dbReference>
<evidence type="ECO:0000256" key="3">
    <source>
        <dbReference type="ARBA" id="ARBA00023098"/>
    </source>
</evidence>
<keyword evidence="7" id="KW-1185">Reference proteome</keyword>
<evidence type="ECO:0000313" key="6">
    <source>
        <dbReference type="EMBL" id="EMA50878.1"/>
    </source>
</evidence>
<dbReference type="InterPro" id="IPR001736">
    <property type="entry name" value="PLipase_D/transphosphatidylase"/>
</dbReference>
<dbReference type="AlphaFoldDB" id="M0N001"/>
<name>M0N001_9EURY</name>
<dbReference type="PANTHER" id="PTHR43856">
    <property type="entry name" value="CARDIOLIPIN HYDROLASE"/>
    <property type="match status" value="1"/>
</dbReference>
<sequence length="548" mass="58534">MSLRVVVLAFVAVALVASPVGFAVATPGVTADGAQPDGPHVAAVYPNPLAAEDAGEYVVLTFPEATNLSGWTLSDGETNVSLPNATMEGRIAVTATPNATTNLTTASIVSVNESVSLANGGDEITLHDGERVVDEMAYEDAPEAERYNRTADGWAWEHLGATNFSAVRTGPATTRAFVLPDAPAVPIDVLESAERRILLAGYTFSSERATAALERAAERGVEVRVLVDDAPVGGMTTRQAKLLDRLTSAGVAVEVIGGERARYDYHHPKYAVIDDRALVMTENWKPSGTGGRSSRGWGAVVRSSETAAELAEIFRADIGWRDTVSWGEFRANETFETEAAANGSYPTSFEPKEIETQGVQLLTAPDNAERVLVDRIDRADESVEIVQASIGSRRQPLLEAAIRAAERGVDVRILLSSQWYSEEENSELADWLNRKAEDENLSLDAKVADPGDRFEKIHAKGVVIDREAAVVGSLNWNNNSADENREIAVVLEGTEAGEYYGKVFDADWEGGDGGSGIGDDSPLPVGIVAAVAGIVVLAVVVARRIEFE</sequence>
<dbReference type="EMBL" id="AOME01000070">
    <property type="protein sequence ID" value="EMA50878.1"/>
    <property type="molecule type" value="Genomic_DNA"/>
</dbReference>
<keyword evidence="2" id="KW-0442">Lipid degradation</keyword>
<dbReference type="GO" id="GO:0016042">
    <property type="term" value="P:lipid catabolic process"/>
    <property type="evidence" value="ECO:0007669"/>
    <property type="project" value="UniProtKB-KW"/>
</dbReference>
<dbReference type="PATRIC" id="fig|1227456.3.peg.2927"/>
<keyword evidence="4" id="KW-1133">Transmembrane helix</keyword>
<protein>
    <submittedName>
        <fullName evidence="6">Phospholipase D/Transphosphatidylase</fullName>
    </submittedName>
</protein>
<feature type="domain" description="PLD phosphodiesterase" evidence="5">
    <location>
        <begin position="453"/>
        <end position="480"/>
    </location>
</feature>
<accession>M0N001</accession>
<dbReference type="CDD" id="cd09127">
    <property type="entry name" value="PLDc_unchar1_1"/>
    <property type="match status" value="1"/>
</dbReference>
<dbReference type="SMART" id="SM00155">
    <property type="entry name" value="PLDc"/>
    <property type="match status" value="2"/>
</dbReference>
<keyword evidence="4" id="KW-0812">Transmembrane</keyword>
<dbReference type="GO" id="GO:0016891">
    <property type="term" value="F:RNA endonuclease activity producing 5'-phosphomonoesters, hydrolytic mechanism"/>
    <property type="evidence" value="ECO:0007669"/>
    <property type="project" value="TreeGrafter"/>
</dbReference>
<evidence type="ECO:0000256" key="1">
    <source>
        <dbReference type="ARBA" id="ARBA00022801"/>
    </source>
</evidence>
<dbReference type="OrthoDB" id="31343at2157"/>
<dbReference type="InterPro" id="IPR051406">
    <property type="entry name" value="PLD_domain"/>
</dbReference>
<gene>
    <name evidence="6" type="ORF">C450_14437</name>
</gene>